<name>A0A6C0DMU7_9ZZZZ</name>
<reference evidence="1" key="1">
    <citation type="journal article" date="2020" name="Nature">
        <title>Giant virus diversity and host interactions through global metagenomics.</title>
        <authorList>
            <person name="Schulz F."/>
            <person name="Roux S."/>
            <person name="Paez-Espino D."/>
            <person name="Jungbluth S."/>
            <person name="Walsh D.A."/>
            <person name="Denef V.J."/>
            <person name="McMahon K.D."/>
            <person name="Konstantinidis K.T."/>
            <person name="Eloe-Fadrosh E.A."/>
            <person name="Kyrpides N.C."/>
            <person name="Woyke T."/>
        </authorList>
    </citation>
    <scope>NUCLEOTIDE SEQUENCE</scope>
    <source>
        <strain evidence="1">GVMAG-M-3300023174-3</strain>
    </source>
</reference>
<organism evidence="1">
    <name type="scientific">viral metagenome</name>
    <dbReference type="NCBI Taxonomy" id="1070528"/>
    <lineage>
        <taxon>unclassified sequences</taxon>
        <taxon>metagenomes</taxon>
        <taxon>organismal metagenomes</taxon>
    </lineage>
</organism>
<dbReference type="EMBL" id="MN739646">
    <property type="protein sequence ID" value="QHT17917.1"/>
    <property type="molecule type" value="Genomic_DNA"/>
</dbReference>
<accession>A0A6C0DMU7</accession>
<sequence length="29" mass="3611">MFFFISILKIDFILDLFVCQTPKWFQKIE</sequence>
<dbReference type="AlphaFoldDB" id="A0A6C0DMU7"/>
<evidence type="ECO:0000313" key="1">
    <source>
        <dbReference type="EMBL" id="QHT17917.1"/>
    </source>
</evidence>
<protein>
    <submittedName>
        <fullName evidence="1">Uncharacterized protein</fullName>
    </submittedName>
</protein>
<proteinExistence type="predicted"/>